<dbReference type="EMBL" id="JBHTKA010000001">
    <property type="protein sequence ID" value="MFD0998668.1"/>
    <property type="molecule type" value="Genomic_DNA"/>
</dbReference>
<comment type="caution">
    <text evidence="1">The sequence shown here is derived from an EMBL/GenBank/DDBJ whole genome shotgun (WGS) entry which is preliminary data.</text>
</comment>
<protein>
    <recommendedName>
        <fullName evidence="3">DUF5723 domain-containing protein</fullName>
    </recommendedName>
</protein>
<dbReference type="RefSeq" id="WP_377575741.1">
    <property type="nucleotide sequence ID" value="NZ_JBHTKA010000001.1"/>
</dbReference>
<name>A0ABW3K053_9BACT</name>
<dbReference type="Proteomes" id="UP001597112">
    <property type="component" value="Unassembled WGS sequence"/>
</dbReference>
<evidence type="ECO:0008006" key="3">
    <source>
        <dbReference type="Google" id="ProtNLM"/>
    </source>
</evidence>
<accession>A0ABW3K053</accession>
<sequence length="573" mass="63976">MLPINKYILTLALLVNGLLITHAQNLESIGVKKGIKMNGSLNLNTVSYYAHGIEQRRDPFNWFFTGNLNINLFGYDAPLSFSYSNANKSFSQPFNQFSFQPQYKWVKTYVGYNSMTFSNYTLAGHVFLGGGVELSPGKWKIAAMYGRLKKAVPFTETDTVNAIYKRMGYGLKVGYEDNGNSISANIFTAKDDVNSIPYTLFNSTLTPKQNIALSINGRKTFLKRFFVEAEYAVSALNNDIRANDSEEDTVVNKPTNNIIKGLLPENATSRYYDALNASVGYQGNWYTLQFRYERIAPEYQTLGAYYFNNDMRNITVVPSVRLFKNKLNLSANVGFQENNLDESRTSTTKRTVGAFNATYVPNEKWSFAGNYSNFSSYTNVRPQVDPYYRDNLDTLNFYQVSQTTTGTVMRNLGGQENPQSIMLTGSYQKASDVAEYEGGSQQSDFLTMNIAYSYSLVPSNLTLALAGNVYTNNAAGVKSTYWGPTVSATKSFMDKTLRGSLASSYNETSGDNIQSSPVLNSRLSISYAPKGKEGANSSHNFSLGMNVLNRLKSTEQQPSYTELTGTLNYTYSF</sequence>
<proteinExistence type="predicted"/>
<evidence type="ECO:0000313" key="1">
    <source>
        <dbReference type="EMBL" id="MFD0998668.1"/>
    </source>
</evidence>
<organism evidence="1 2">
    <name type="scientific">Ohtaekwangia kribbensis</name>
    <dbReference type="NCBI Taxonomy" id="688913"/>
    <lineage>
        <taxon>Bacteria</taxon>
        <taxon>Pseudomonadati</taxon>
        <taxon>Bacteroidota</taxon>
        <taxon>Cytophagia</taxon>
        <taxon>Cytophagales</taxon>
        <taxon>Fulvivirgaceae</taxon>
        <taxon>Ohtaekwangia</taxon>
    </lineage>
</organism>
<evidence type="ECO:0000313" key="2">
    <source>
        <dbReference type="Proteomes" id="UP001597112"/>
    </source>
</evidence>
<gene>
    <name evidence="1" type="ORF">ACFQ21_05090</name>
</gene>
<keyword evidence="2" id="KW-1185">Reference proteome</keyword>
<reference evidence="2" key="1">
    <citation type="journal article" date="2019" name="Int. J. Syst. Evol. Microbiol.">
        <title>The Global Catalogue of Microorganisms (GCM) 10K type strain sequencing project: providing services to taxonomists for standard genome sequencing and annotation.</title>
        <authorList>
            <consortium name="The Broad Institute Genomics Platform"/>
            <consortium name="The Broad Institute Genome Sequencing Center for Infectious Disease"/>
            <person name="Wu L."/>
            <person name="Ma J."/>
        </authorList>
    </citation>
    <scope>NUCLEOTIDE SEQUENCE [LARGE SCALE GENOMIC DNA]</scope>
    <source>
        <strain evidence="2">CCUG 58938</strain>
    </source>
</reference>